<dbReference type="PANTHER" id="PTHR34120:SF2">
    <property type="entry name" value="OS01G0860900 PROTEIN"/>
    <property type="match status" value="1"/>
</dbReference>
<reference evidence="2" key="1">
    <citation type="journal article" date="2017" name="Nature">
        <title>The genome of Chenopodium quinoa.</title>
        <authorList>
            <person name="Jarvis D.E."/>
            <person name="Ho Y.S."/>
            <person name="Lightfoot D.J."/>
            <person name="Schmoeckel S.M."/>
            <person name="Li B."/>
            <person name="Borm T.J.A."/>
            <person name="Ohyanagi H."/>
            <person name="Mineta K."/>
            <person name="Michell C.T."/>
            <person name="Saber N."/>
            <person name="Kharbatia N.M."/>
            <person name="Rupper R.R."/>
            <person name="Sharp A.R."/>
            <person name="Dally N."/>
            <person name="Boughton B.A."/>
            <person name="Woo Y.H."/>
            <person name="Gao G."/>
            <person name="Schijlen E.G.W.M."/>
            <person name="Guo X."/>
            <person name="Momin A.A."/>
            <person name="Negrao S."/>
            <person name="Al-Babili S."/>
            <person name="Gehring C."/>
            <person name="Roessner U."/>
            <person name="Jung C."/>
            <person name="Murphy K."/>
            <person name="Arold S.T."/>
            <person name="Gojobori T."/>
            <person name="van der Linden C.G."/>
            <person name="van Loo E.N."/>
            <person name="Jellen E.N."/>
            <person name="Maughan P.J."/>
            <person name="Tester M."/>
        </authorList>
    </citation>
    <scope>NUCLEOTIDE SEQUENCE [LARGE SCALE GENOMIC DNA]</scope>
    <source>
        <strain evidence="2">cv. PI 614886</strain>
    </source>
</reference>
<dbReference type="PANTHER" id="PTHR34120">
    <property type="entry name" value="EXPRESSED PROTEIN"/>
    <property type="match status" value="1"/>
</dbReference>
<feature type="region of interest" description="Disordered" evidence="1">
    <location>
        <begin position="243"/>
        <end position="288"/>
    </location>
</feature>
<dbReference type="EnsemblPlants" id="AUR62006190-RA">
    <property type="protein sequence ID" value="AUR62006190-RA:cds"/>
    <property type="gene ID" value="AUR62006190"/>
</dbReference>
<dbReference type="GeneID" id="110729510"/>
<feature type="region of interest" description="Disordered" evidence="1">
    <location>
        <begin position="61"/>
        <end position="82"/>
    </location>
</feature>
<dbReference type="Gramene" id="AUR62006190-RA">
    <property type="protein sequence ID" value="AUR62006190-RA:cds"/>
    <property type="gene ID" value="AUR62006190"/>
</dbReference>
<dbReference type="AlphaFoldDB" id="A0A803L2V1"/>
<reference evidence="2" key="2">
    <citation type="submission" date="2021-03" db="UniProtKB">
        <authorList>
            <consortium name="EnsemblPlants"/>
        </authorList>
    </citation>
    <scope>IDENTIFICATION</scope>
</reference>
<protein>
    <submittedName>
        <fullName evidence="2">Uncharacterized protein</fullName>
    </submittedName>
</protein>
<proteinExistence type="predicted"/>
<dbReference type="KEGG" id="cqi:110729510"/>
<name>A0A803L2V1_CHEQI</name>
<gene>
    <name evidence="2" type="primary">LOC110729510</name>
</gene>
<evidence type="ECO:0000256" key="1">
    <source>
        <dbReference type="SAM" id="MobiDB-lite"/>
    </source>
</evidence>
<dbReference type="OMA" id="GGCSCQG"/>
<dbReference type="OrthoDB" id="696504at2759"/>
<evidence type="ECO:0000313" key="3">
    <source>
        <dbReference type="Proteomes" id="UP000596660"/>
    </source>
</evidence>
<feature type="compositionally biased region" description="Basic residues" evidence="1">
    <location>
        <begin position="153"/>
        <end position="166"/>
    </location>
</feature>
<dbReference type="RefSeq" id="XP_021764937.1">
    <property type="nucleotide sequence ID" value="XM_021909245.1"/>
</dbReference>
<keyword evidence="3" id="KW-1185">Reference proteome</keyword>
<feature type="region of interest" description="Disordered" evidence="1">
    <location>
        <begin position="128"/>
        <end position="168"/>
    </location>
</feature>
<dbReference type="Proteomes" id="UP000596660">
    <property type="component" value="Unplaced"/>
</dbReference>
<accession>A0A803L2V1</accession>
<evidence type="ECO:0000313" key="2">
    <source>
        <dbReference type="EnsemblPlants" id="AUR62006190-RA:cds"/>
    </source>
</evidence>
<organism evidence="2 3">
    <name type="scientific">Chenopodium quinoa</name>
    <name type="common">Quinoa</name>
    <dbReference type="NCBI Taxonomy" id="63459"/>
    <lineage>
        <taxon>Eukaryota</taxon>
        <taxon>Viridiplantae</taxon>
        <taxon>Streptophyta</taxon>
        <taxon>Embryophyta</taxon>
        <taxon>Tracheophyta</taxon>
        <taxon>Spermatophyta</taxon>
        <taxon>Magnoliopsida</taxon>
        <taxon>eudicotyledons</taxon>
        <taxon>Gunneridae</taxon>
        <taxon>Pentapetalae</taxon>
        <taxon>Caryophyllales</taxon>
        <taxon>Chenopodiaceae</taxon>
        <taxon>Chenopodioideae</taxon>
        <taxon>Atripliceae</taxon>
        <taxon>Chenopodium</taxon>
    </lineage>
</organism>
<sequence length="310" mass="33971">MPQVDLASVCAGVAHDRKVTCETTADDSTAEEPIPPPDYAPESFWLSKDAELDWLDRNAFLDRKDSGKGGPNSNSSSLNPVHVSAGSQRYSANLKSKASLIALPKPQKQNYAEVKNRRHCRPSSVRLFPKRSEPVGKPVTEPGSPKVSCMGRVKSRKGSRSGKNRKKVIEPGLVRNKSVKERKPGFWKNFRSIFRSKGGNKLDVQLQRGDDEEFVGVTKRNNSNSKKKRGFNSNNCDGLSEAGSVQPSGLGGMKRFASGRKSDSWAGDVEVDGAKSEPLDGGPIWRRREVGPPVEVDVDRDWRAVGPMSV</sequence>
<feature type="region of interest" description="Disordered" evidence="1">
    <location>
        <begin position="22"/>
        <end position="42"/>
    </location>
</feature>